<keyword evidence="2" id="KW-0805">Transcription regulation</keyword>
<dbReference type="PANTHER" id="PTHR43133:SF63">
    <property type="entry name" value="RNA POLYMERASE SIGMA FACTOR FECI-RELATED"/>
    <property type="match status" value="1"/>
</dbReference>
<dbReference type="OrthoDB" id="9797134at2"/>
<reference evidence="8" key="1">
    <citation type="submission" date="2016-09" db="EMBL/GenBank/DDBJ databases">
        <authorList>
            <person name="Varghese N."/>
            <person name="Submissions S."/>
        </authorList>
    </citation>
    <scope>NUCLEOTIDE SEQUENCE [LARGE SCALE GENOMIC DNA]</scope>
    <source>
        <strain evidence="8">ANC 4466</strain>
    </source>
</reference>
<evidence type="ECO:0000313" key="7">
    <source>
        <dbReference type="EMBL" id="SNX46346.1"/>
    </source>
</evidence>
<evidence type="ECO:0000256" key="1">
    <source>
        <dbReference type="ARBA" id="ARBA00010641"/>
    </source>
</evidence>
<dbReference type="InterPro" id="IPR007627">
    <property type="entry name" value="RNA_pol_sigma70_r2"/>
</dbReference>
<dbReference type="GO" id="GO:0003677">
    <property type="term" value="F:DNA binding"/>
    <property type="evidence" value="ECO:0007669"/>
    <property type="project" value="InterPro"/>
</dbReference>
<evidence type="ECO:0000256" key="2">
    <source>
        <dbReference type="ARBA" id="ARBA00023015"/>
    </source>
</evidence>
<evidence type="ECO:0000256" key="3">
    <source>
        <dbReference type="ARBA" id="ARBA00023082"/>
    </source>
</evidence>
<sequence length="171" mass="20202">MESTTSSNQSRHFTRLYSEHHTWLYHWLTKRLGNQHDAADLAQETFIRVLQKQEQYQNYDPRALLTTIAKNLSNSWWQRKQIEQAYYDALQQHDSHYAPSPEEEMIAIETLMALQDILNSLKEREKQVFLLSQIEGLSYAQIAEKLEISVITVKRDIKQAMLKCLMTMQLD</sequence>
<evidence type="ECO:0000259" key="6">
    <source>
        <dbReference type="Pfam" id="PF08281"/>
    </source>
</evidence>
<evidence type="ECO:0000256" key="4">
    <source>
        <dbReference type="ARBA" id="ARBA00023163"/>
    </source>
</evidence>
<dbReference type="GO" id="GO:0016987">
    <property type="term" value="F:sigma factor activity"/>
    <property type="evidence" value="ECO:0007669"/>
    <property type="project" value="UniProtKB-KW"/>
</dbReference>
<dbReference type="EMBL" id="OANT01000010">
    <property type="protein sequence ID" value="SNX46346.1"/>
    <property type="molecule type" value="Genomic_DNA"/>
</dbReference>
<keyword evidence="4" id="KW-0804">Transcription</keyword>
<dbReference type="InterPro" id="IPR013325">
    <property type="entry name" value="RNA_pol_sigma_r2"/>
</dbReference>
<protein>
    <submittedName>
        <fullName evidence="7">RNA polymerase sigma-70 factor, ECF subfamily</fullName>
    </submittedName>
</protein>
<dbReference type="NCBIfam" id="TIGR02937">
    <property type="entry name" value="sigma70-ECF"/>
    <property type="match status" value="1"/>
</dbReference>
<dbReference type="InterPro" id="IPR013324">
    <property type="entry name" value="RNA_pol_sigma_r3/r4-like"/>
</dbReference>
<dbReference type="Gene3D" id="1.10.10.10">
    <property type="entry name" value="Winged helix-like DNA-binding domain superfamily/Winged helix DNA-binding domain"/>
    <property type="match status" value="1"/>
</dbReference>
<dbReference type="SUPFAM" id="SSF88946">
    <property type="entry name" value="Sigma2 domain of RNA polymerase sigma factors"/>
    <property type="match status" value="1"/>
</dbReference>
<keyword evidence="3" id="KW-0731">Sigma factor</keyword>
<dbReference type="Gene3D" id="1.10.1740.10">
    <property type="match status" value="1"/>
</dbReference>
<dbReference type="Proteomes" id="UP000219042">
    <property type="component" value="Unassembled WGS sequence"/>
</dbReference>
<organism evidence="7 8">
    <name type="scientific">Acinetobacter puyangensis</name>
    <dbReference type="NCBI Taxonomy" id="1096779"/>
    <lineage>
        <taxon>Bacteria</taxon>
        <taxon>Pseudomonadati</taxon>
        <taxon>Pseudomonadota</taxon>
        <taxon>Gammaproteobacteria</taxon>
        <taxon>Moraxellales</taxon>
        <taxon>Moraxellaceae</taxon>
        <taxon>Acinetobacter</taxon>
    </lineage>
</organism>
<accession>A0A240ECR9</accession>
<dbReference type="InterPro" id="IPR039425">
    <property type="entry name" value="RNA_pol_sigma-70-like"/>
</dbReference>
<comment type="similarity">
    <text evidence="1">Belongs to the sigma-70 factor family. ECF subfamily.</text>
</comment>
<name>A0A240ECR9_9GAMM</name>
<dbReference type="Pfam" id="PF08281">
    <property type="entry name" value="Sigma70_r4_2"/>
    <property type="match status" value="1"/>
</dbReference>
<dbReference type="CDD" id="cd06171">
    <property type="entry name" value="Sigma70_r4"/>
    <property type="match status" value="1"/>
</dbReference>
<evidence type="ECO:0000313" key="8">
    <source>
        <dbReference type="Proteomes" id="UP000219042"/>
    </source>
</evidence>
<dbReference type="SUPFAM" id="SSF88659">
    <property type="entry name" value="Sigma3 and sigma4 domains of RNA polymerase sigma factors"/>
    <property type="match status" value="1"/>
</dbReference>
<feature type="domain" description="RNA polymerase sigma factor 70 region 4 type 2" evidence="6">
    <location>
        <begin position="112"/>
        <end position="164"/>
    </location>
</feature>
<evidence type="ECO:0000259" key="5">
    <source>
        <dbReference type="Pfam" id="PF04542"/>
    </source>
</evidence>
<proteinExistence type="inferred from homology"/>
<dbReference type="PANTHER" id="PTHR43133">
    <property type="entry name" value="RNA POLYMERASE ECF-TYPE SIGMA FACTO"/>
    <property type="match status" value="1"/>
</dbReference>
<dbReference type="RefSeq" id="WP_097080087.1">
    <property type="nucleotide sequence ID" value="NZ_BAABHT010000017.1"/>
</dbReference>
<feature type="domain" description="RNA polymerase sigma-70 region 2" evidence="5">
    <location>
        <begin position="16"/>
        <end position="81"/>
    </location>
</feature>
<dbReference type="AlphaFoldDB" id="A0A240ECR9"/>
<dbReference type="InterPro" id="IPR014284">
    <property type="entry name" value="RNA_pol_sigma-70_dom"/>
</dbReference>
<keyword evidence="8" id="KW-1185">Reference proteome</keyword>
<dbReference type="InterPro" id="IPR013249">
    <property type="entry name" value="RNA_pol_sigma70_r4_t2"/>
</dbReference>
<dbReference type="Pfam" id="PF04542">
    <property type="entry name" value="Sigma70_r2"/>
    <property type="match status" value="1"/>
</dbReference>
<dbReference type="InterPro" id="IPR036388">
    <property type="entry name" value="WH-like_DNA-bd_sf"/>
</dbReference>
<gene>
    <name evidence="7" type="ORF">SAMN05421731_11093</name>
</gene>
<dbReference type="GO" id="GO:0006352">
    <property type="term" value="P:DNA-templated transcription initiation"/>
    <property type="evidence" value="ECO:0007669"/>
    <property type="project" value="InterPro"/>
</dbReference>